<feature type="signal peptide" evidence="1">
    <location>
        <begin position="1"/>
        <end position="24"/>
    </location>
</feature>
<dbReference type="RefSeq" id="WP_200684596.1">
    <property type="nucleotide sequence ID" value="NZ_JAEPRQ010000001.1"/>
</dbReference>
<name>A0A934SB51_9RHOB</name>
<dbReference type="Pfam" id="PF06707">
    <property type="entry name" value="DUF1194"/>
    <property type="match status" value="1"/>
</dbReference>
<evidence type="ECO:0000313" key="3">
    <source>
        <dbReference type="EMBL" id="MBK4215556.1"/>
    </source>
</evidence>
<organism evidence="3 4">
    <name type="scientific">Paracoccus caeni</name>
    <dbReference type="NCBI Taxonomy" id="657651"/>
    <lineage>
        <taxon>Bacteria</taxon>
        <taxon>Pseudomonadati</taxon>
        <taxon>Pseudomonadota</taxon>
        <taxon>Alphaproteobacteria</taxon>
        <taxon>Rhodobacterales</taxon>
        <taxon>Paracoccaceae</taxon>
        <taxon>Paracoccus</taxon>
    </lineage>
</organism>
<dbReference type="InterPro" id="IPR036465">
    <property type="entry name" value="vWFA_dom_sf"/>
</dbReference>
<evidence type="ECO:0000259" key="2">
    <source>
        <dbReference type="PROSITE" id="PS50234"/>
    </source>
</evidence>
<dbReference type="Proteomes" id="UP000640485">
    <property type="component" value="Unassembled WGS sequence"/>
</dbReference>
<dbReference type="NCBIfam" id="TIGR03370">
    <property type="entry name" value="VPLPA-CTERM"/>
    <property type="match status" value="1"/>
</dbReference>
<dbReference type="Gene3D" id="3.40.50.410">
    <property type="entry name" value="von Willebrand factor, type A domain"/>
    <property type="match status" value="1"/>
</dbReference>
<protein>
    <submittedName>
        <fullName evidence="3">VPLPA-CTERM sorting domain-containing protein</fullName>
    </submittedName>
</protein>
<dbReference type="InterPro" id="IPR010607">
    <property type="entry name" value="DUF1194"/>
</dbReference>
<gene>
    <name evidence="3" type="ORF">JJJ17_06420</name>
</gene>
<dbReference type="SUPFAM" id="SSF53300">
    <property type="entry name" value="vWA-like"/>
    <property type="match status" value="1"/>
</dbReference>
<dbReference type="PROSITE" id="PS50234">
    <property type="entry name" value="VWFA"/>
    <property type="match status" value="1"/>
</dbReference>
<dbReference type="EMBL" id="JAEPRQ010000001">
    <property type="protein sequence ID" value="MBK4215556.1"/>
    <property type="molecule type" value="Genomic_DNA"/>
</dbReference>
<dbReference type="AlphaFoldDB" id="A0A934SB51"/>
<feature type="chain" id="PRO_5037435431" evidence="1">
    <location>
        <begin position="25"/>
        <end position="260"/>
    </location>
</feature>
<keyword evidence="1" id="KW-0732">Signal</keyword>
<reference evidence="3" key="1">
    <citation type="submission" date="2021-01" db="EMBL/GenBank/DDBJ databases">
        <title>Paracoccus amoyensis sp. nov., isolated from the surface seawater along the coast of Xiamen Island, China.</title>
        <authorList>
            <person name="Lyu L."/>
        </authorList>
    </citation>
    <scope>NUCLEOTIDE SEQUENCE</scope>
    <source>
        <strain evidence="3">MJ17</strain>
    </source>
</reference>
<keyword evidence="4" id="KW-1185">Reference proteome</keyword>
<dbReference type="InterPro" id="IPR002035">
    <property type="entry name" value="VWF_A"/>
</dbReference>
<accession>A0A934SB51</accession>
<sequence>MRNFFMSAVAACVMAAAPFTAANAATIDVDVELQLLVDVSGSVDSSEFALQRDGYVDAFRSSTIQNAILSTADGRLGKIAVEFIYWSGQAQQQVSVGWALLDSVPAINAFADAIEAAARPFSGQTAVGSAINFGYQRFATNDYNGTTNVIDVSGDGADNQGTNAASARDAALAAGIDRINGLPIGGSSSVESFYANNVIGGSGSFLLAASDFNDFSSAVAKKLEYEITGENPNVIPLPAAGWLLIAGLGGLGLMRRRTTV</sequence>
<dbReference type="InterPro" id="IPR022472">
    <property type="entry name" value="VPLPA-CTERM"/>
</dbReference>
<evidence type="ECO:0000313" key="4">
    <source>
        <dbReference type="Proteomes" id="UP000640485"/>
    </source>
</evidence>
<evidence type="ECO:0000256" key="1">
    <source>
        <dbReference type="SAM" id="SignalP"/>
    </source>
</evidence>
<feature type="domain" description="VWFA" evidence="2">
    <location>
        <begin position="32"/>
        <end position="223"/>
    </location>
</feature>
<comment type="caution">
    <text evidence="3">The sequence shown here is derived from an EMBL/GenBank/DDBJ whole genome shotgun (WGS) entry which is preliminary data.</text>
</comment>
<proteinExistence type="predicted"/>